<dbReference type="InterPro" id="IPR050092">
    <property type="entry name" value="RNase_H"/>
</dbReference>
<dbReference type="EC" id="3.1.26.4" evidence="3"/>
<keyword evidence="5" id="KW-0479">Metal-binding</keyword>
<sequence length="531" mass="62456">MTIKVFTDGSCIYCNDKTKTSSGGWAIHIPDFQHESSEPICPGVSSTYVELFAINKALDYIIKNKIINNQEKEFMIYTDCLPCLNKIMSNELYIKSKNKDILNKLLNDIRNKVSKVKVKFTHVTAHTNKQNELSLGNRRVDELAKKAAKDAKCVNNEIYLLENEIPTKKERTEKEKTKIKRERLQKVGILMPVFQNYNLLSANEFKKKLDEEGKIRNYAKNQIEDFNESDSSLTRIEVNKLVRELNQERMDRIKSTKHAKSAEIYIKERKEKEKTKYKRERLQKVGILMPVFKNYDVLSANEFKKKLDEEGKIRNYAKNQIEDFNESDSSLTRIEVNKLVRELNQERMERMKISKHAKSAEIYIKEQKEKGKKVAQEKKKKAALVKLEEKEKTKILKEQTGKEKTKYKRERLQKVGILMPVFKNYDVLSANEFVKQLCREGIIRKNAKKQIEDFNESNSSLTRCEVNKLVRELNQERMDRIKARRAKIKQCEFKTPKRELINKVTEQKEKISKLEKKLNQTRNSIRKALNE</sequence>
<keyword evidence="6" id="KW-0255">Endonuclease</keyword>
<dbReference type="PANTHER" id="PTHR10642:SF26">
    <property type="entry name" value="RIBONUCLEASE H1"/>
    <property type="match status" value="1"/>
</dbReference>
<protein>
    <recommendedName>
        <fullName evidence="3">ribonuclease H</fullName>
        <ecNumber evidence="3">3.1.26.4</ecNumber>
    </recommendedName>
</protein>
<evidence type="ECO:0000256" key="3">
    <source>
        <dbReference type="ARBA" id="ARBA00012180"/>
    </source>
</evidence>
<dbReference type="GO" id="GO:0043137">
    <property type="term" value="P:DNA replication, removal of RNA primer"/>
    <property type="evidence" value="ECO:0007669"/>
    <property type="project" value="TreeGrafter"/>
</dbReference>
<feature type="coiled-coil region" evidence="8">
    <location>
        <begin position="497"/>
        <end position="531"/>
    </location>
</feature>
<dbReference type="PROSITE" id="PS50879">
    <property type="entry name" value="RNASE_H_1"/>
    <property type="match status" value="1"/>
</dbReference>
<keyword evidence="8" id="KW-0175">Coiled coil</keyword>
<evidence type="ECO:0000256" key="7">
    <source>
        <dbReference type="ARBA" id="ARBA00022801"/>
    </source>
</evidence>
<dbReference type="GO" id="GO:0003676">
    <property type="term" value="F:nucleic acid binding"/>
    <property type="evidence" value="ECO:0007669"/>
    <property type="project" value="InterPro"/>
</dbReference>
<evidence type="ECO:0000256" key="4">
    <source>
        <dbReference type="ARBA" id="ARBA00022722"/>
    </source>
</evidence>
<dbReference type="GO" id="GO:0004523">
    <property type="term" value="F:RNA-DNA hybrid ribonuclease activity"/>
    <property type="evidence" value="ECO:0007669"/>
    <property type="project" value="UniProtKB-EC"/>
</dbReference>
<reference evidence="10" key="1">
    <citation type="journal article" date="2020" name="Nature">
        <title>Giant virus diversity and host interactions through global metagenomics.</title>
        <authorList>
            <person name="Schulz F."/>
            <person name="Roux S."/>
            <person name="Paez-Espino D."/>
            <person name="Jungbluth S."/>
            <person name="Walsh D.A."/>
            <person name="Denef V.J."/>
            <person name="McMahon K.D."/>
            <person name="Konstantinidis K.T."/>
            <person name="Eloe-Fadrosh E.A."/>
            <person name="Kyrpides N.C."/>
            <person name="Woyke T."/>
        </authorList>
    </citation>
    <scope>NUCLEOTIDE SEQUENCE</scope>
    <source>
        <strain evidence="10">GVMAG-S-ERX555967-131</strain>
    </source>
</reference>
<dbReference type="EMBL" id="MN738789">
    <property type="protein sequence ID" value="QHT36988.1"/>
    <property type="molecule type" value="Genomic_DNA"/>
</dbReference>
<proteinExistence type="inferred from homology"/>
<evidence type="ECO:0000256" key="1">
    <source>
        <dbReference type="ARBA" id="ARBA00000077"/>
    </source>
</evidence>
<evidence type="ECO:0000313" key="10">
    <source>
        <dbReference type="EMBL" id="QHT36988.1"/>
    </source>
</evidence>
<evidence type="ECO:0000256" key="5">
    <source>
        <dbReference type="ARBA" id="ARBA00022723"/>
    </source>
</evidence>
<dbReference type="AlphaFoldDB" id="A0A6C0F5Q8"/>
<dbReference type="Gene3D" id="3.30.420.10">
    <property type="entry name" value="Ribonuclease H-like superfamily/Ribonuclease H"/>
    <property type="match status" value="1"/>
</dbReference>
<evidence type="ECO:0000256" key="2">
    <source>
        <dbReference type="ARBA" id="ARBA00005300"/>
    </source>
</evidence>
<evidence type="ECO:0000256" key="6">
    <source>
        <dbReference type="ARBA" id="ARBA00022759"/>
    </source>
</evidence>
<evidence type="ECO:0000259" key="9">
    <source>
        <dbReference type="PROSITE" id="PS50879"/>
    </source>
</evidence>
<dbReference type="InterPro" id="IPR002156">
    <property type="entry name" value="RNaseH_domain"/>
</dbReference>
<name>A0A6C0F5Q8_9ZZZZ</name>
<comment type="catalytic activity">
    <reaction evidence="1">
        <text>Endonucleolytic cleavage to 5'-phosphomonoester.</text>
        <dbReference type="EC" id="3.1.26.4"/>
    </reaction>
</comment>
<dbReference type="InterPro" id="IPR036397">
    <property type="entry name" value="RNaseH_sf"/>
</dbReference>
<keyword evidence="4" id="KW-0540">Nuclease</keyword>
<dbReference type="GO" id="GO:0046872">
    <property type="term" value="F:metal ion binding"/>
    <property type="evidence" value="ECO:0007669"/>
    <property type="project" value="UniProtKB-KW"/>
</dbReference>
<dbReference type="InterPro" id="IPR012337">
    <property type="entry name" value="RNaseH-like_sf"/>
</dbReference>
<organism evidence="10">
    <name type="scientific">viral metagenome</name>
    <dbReference type="NCBI Taxonomy" id="1070528"/>
    <lineage>
        <taxon>unclassified sequences</taxon>
        <taxon>metagenomes</taxon>
        <taxon>organismal metagenomes</taxon>
    </lineage>
</organism>
<dbReference type="SUPFAM" id="SSF53098">
    <property type="entry name" value="Ribonuclease H-like"/>
    <property type="match status" value="1"/>
</dbReference>
<accession>A0A6C0F5Q8</accession>
<dbReference type="PANTHER" id="PTHR10642">
    <property type="entry name" value="RIBONUCLEASE H1"/>
    <property type="match status" value="1"/>
</dbReference>
<evidence type="ECO:0000256" key="8">
    <source>
        <dbReference type="SAM" id="Coils"/>
    </source>
</evidence>
<dbReference type="Pfam" id="PF00075">
    <property type="entry name" value="RNase_H"/>
    <property type="match status" value="1"/>
</dbReference>
<feature type="domain" description="RNase H type-1" evidence="9">
    <location>
        <begin position="1"/>
        <end position="149"/>
    </location>
</feature>
<keyword evidence="7" id="KW-0378">Hydrolase</keyword>
<comment type="similarity">
    <text evidence="2">Belongs to the RNase H family.</text>
</comment>